<sequence length="70" mass="7814">MGEVLPLLFVLPTYPPTSAITQPTLNYRTLLFPPPTASPNEMPDCIIFQINVFFYKSVTHLTQLSSSLSN</sequence>
<keyword evidence="2" id="KW-1185">Reference proteome</keyword>
<dbReference type="EMBL" id="LRGB01000946">
    <property type="protein sequence ID" value="KZS14401.1"/>
    <property type="molecule type" value="Genomic_DNA"/>
</dbReference>
<evidence type="ECO:0000313" key="1">
    <source>
        <dbReference type="EMBL" id="KZS14401.1"/>
    </source>
</evidence>
<evidence type="ECO:0000313" key="2">
    <source>
        <dbReference type="Proteomes" id="UP000076858"/>
    </source>
</evidence>
<organism evidence="1 2">
    <name type="scientific">Daphnia magna</name>
    <dbReference type="NCBI Taxonomy" id="35525"/>
    <lineage>
        <taxon>Eukaryota</taxon>
        <taxon>Metazoa</taxon>
        <taxon>Ecdysozoa</taxon>
        <taxon>Arthropoda</taxon>
        <taxon>Crustacea</taxon>
        <taxon>Branchiopoda</taxon>
        <taxon>Diplostraca</taxon>
        <taxon>Cladocera</taxon>
        <taxon>Anomopoda</taxon>
        <taxon>Daphniidae</taxon>
        <taxon>Daphnia</taxon>
    </lineage>
</organism>
<proteinExistence type="predicted"/>
<name>A0A0P6C4S5_9CRUS</name>
<dbReference type="Proteomes" id="UP000076858">
    <property type="component" value="Unassembled WGS sequence"/>
</dbReference>
<gene>
    <name evidence="1" type="ORF">APZ42_020254</name>
</gene>
<accession>A0A0P6C4S5</accession>
<dbReference type="AlphaFoldDB" id="A0A0P6C4S5"/>
<protein>
    <submittedName>
        <fullName evidence="1">Uncharacterized protein</fullName>
    </submittedName>
</protein>
<comment type="caution">
    <text evidence="1">The sequence shown here is derived from an EMBL/GenBank/DDBJ whole genome shotgun (WGS) entry which is preliminary data.</text>
</comment>
<reference evidence="1 2" key="1">
    <citation type="submission" date="2016-03" db="EMBL/GenBank/DDBJ databases">
        <title>EvidentialGene: Evidence-directed Construction of Genes on Genomes.</title>
        <authorList>
            <person name="Gilbert D.G."/>
            <person name="Choi J.-H."/>
            <person name="Mockaitis K."/>
            <person name="Colbourne J."/>
            <person name="Pfrender M."/>
        </authorList>
    </citation>
    <scope>NUCLEOTIDE SEQUENCE [LARGE SCALE GENOMIC DNA]</scope>
    <source>
        <strain evidence="1 2">Xinb3</strain>
        <tissue evidence="1">Complete organism</tissue>
    </source>
</reference>